<dbReference type="EMBL" id="NRRY01000015">
    <property type="protein sequence ID" value="MBK1618880.1"/>
    <property type="molecule type" value="Genomic_DNA"/>
</dbReference>
<dbReference type="Proteomes" id="UP001138768">
    <property type="component" value="Unassembled WGS sequence"/>
</dbReference>
<accession>A0A9X0W8E5</accession>
<gene>
    <name evidence="1" type="ORF">CKO42_10640</name>
</gene>
<keyword evidence="2" id="KW-1185">Reference proteome</keyword>
<sequence>MIDACELDRIEQKDILTTINQGEDMIAAATLLAKHFAKRSGRDFARIQAALLLTGAAREDLFLDALSGVIESQSN</sequence>
<proteinExistence type="predicted"/>
<dbReference type="AlphaFoldDB" id="A0A9X0W8E5"/>
<evidence type="ECO:0000313" key="2">
    <source>
        <dbReference type="Proteomes" id="UP001138768"/>
    </source>
</evidence>
<organism evidence="1 2">
    <name type="scientific">Lamprobacter modestohalophilus</name>
    <dbReference type="NCBI Taxonomy" id="1064514"/>
    <lineage>
        <taxon>Bacteria</taxon>
        <taxon>Pseudomonadati</taxon>
        <taxon>Pseudomonadota</taxon>
        <taxon>Gammaproteobacteria</taxon>
        <taxon>Chromatiales</taxon>
        <taxon>Chromatiaceae</taxon>
        <taxon>Lamprobacter</taxon>
    </lineage>
</organism>
<evidence type="ECO:0000313" key="1">
    <source>
        <dbReference type="EMBL" id="MBK1618880.1"/>
    </source>
</evidence>
<protein>
    <submittedName>
        <fullName evidence="1">Uncharacterized protein</fullName>
    </submittedName>
</protein>
<comment type="caution">
    <text evidence="1">The sequence shown here is derived from an EMBL/GenBank/DDBJ whole genome shotgun (WGS) entry which is preliminary data.</text>
</comment>
<name>A0A9X0W8E5_9GAMM</name>
<reference evidence="1 2" key="1">
    <citation type="journal article" date="2020" name="Microorganisms">
        <title>Osmotic Adaptation and Compatible Solute Biosynthesis of Phototrophic Bacteria as Revealed from Genome Analyses.</title>
        <authorList>
            <person name="Imhoff J.F."/>
            <person name="Rahn T."/>
            <person name="Kunzel S."/>
            <person name="Keller A."/>
            <person name="Neulinger S.C."/>
        </authorList>
    </citation>
    <scope>NUCLEOTIDE SEQUENCE [LARGE SCALE GENOMIC DNA]</scope>
    <source>
        <strain evidence="1 2">DSM 25653</strain>
    </source>
</reference>